<dbReference type="CDD" id="cd04301">
    <property type="entry name" value="NAT_SF"/>
    <property type="match status" value="1"/>
</dbReference>
<dbReference type="GO" id="GO:0016747">
    <property type="term" value="F:acyltransferase activity, transferring groups other than amino-acyl groups"/>
    <property type="evidence" value="ECO:0007669"/>
    <property type="project" value="InterPro"/>
</dbReference>
<feature type="domain" description="N-acetyltransferase" evidence="1">
    <location>
        <begin position="3"/>
        <end position="167"/>
    </location>
</feature>
<keyword evidence="3" id="KW-1185">Reference proteome</keyword>
<dbReference type="PROSITE" id="PS51186">
    <property type="entry name" value="GNAT"/>
    <property type="match status" value="1"/>
</dbReference>
<dbReference type="RefSeq" id="WP_245821204.1">
    <property type="nucleotide sequence ID" value="NZ_FTOA01000001.1"/>
</dbReference>
<dbReference type="Gene3D" id="3.40.630.30">
    <property type="match status" value="1"/>
</dbReference>
<proteinExistence type="predicted"/>
<dbReference type="AlphaFoldDB" id="A0A1N7IK22"/>
<dbReference type="EMBL" id="FTOA01000001">
    <property type="protein sequence ID" value="SIS37454.1"/>
    <property type="molecule type" value="Genomic_DNA"/>
</dbReference>
<dbReference type="InterPro" id="IPR016181">
    <property type="entry name" value="Acyl_CoA_acyltransferase"/>
</dbReference>
<dbReference type="STRING" id="80876.SAMN05421779_101252"/>
<organism evidence="2 3">
    <name type="scientific">Insolitispirillum peregrinum</name>
    <dbReference type="NCBI Taxonomy" id="80876"/>
    <lineage>
        <taxon>Bacteria</taxon>
        <taxon>Pseudomonadati</taxon>
        <taxon>Pseudomonadota</taxon>
        <taxon>Alphaproteobacteria</taxon>
        <taxon>Rhodospirillales</taxon>
        <taxon>Novispirillaceae</taxon>
        <taxon>Insolitispirillum</taxon>
    </lineage>
</organism>
<protein>
    <submittedName>
        <fullName evidence="2">Acetyltransferase (GNAT) family protein</fullName>
    </submittedName>
</protein>
<evidence type="ECO:0000259" key="1">
    <source>
        <dbReference type="PROSITE" id="PS51186"/>
    </source>
</evidence>
<dbReference type="SUPFAM" id="SSF55729">
    <property type="entry name" value="Acyl-CoA N-acyltransferases (Nat)"/>
    <property type="match status" value="1"/>
</dbReference>
<keyword evidence="2" id="KW-0808">Transferase</keyword>
<accession>A0A1N7IK22</accession>
<reference evidence="2 3" key="1">
    <citation type="submission" date="2017-01" db="EMBL/GenBank/DDBJ databases">
        <authorList>
            <person name="Mah S.A."/>
            <person name="Swanson W.J."/>
            <person name="Moy G.W."/>
            <person name="Vacquier V.D."/>
        </authorList>
    </citation>
    <scope>NUCLEOTIDE SEQUENCE [LARGE SCALE GENOMIC DNA]</scope>
    <source>
        <strain evidence="2 3">DSM 11589</strain>
    </source>
</reference>
<dbReference type="Proteomes" id="UP000185678">
    <property type="component" value="Unassembled WGS sequence"/>
</dbReference>
<dbReference type="Pfam" id="PF00583">
    <property type="entry name" value="Acetyltransf_1"/>
    <property type="match status" value="1"/>
</dbReference>
<name>A0A1N7IK22_9PROT</name>
<dbReference type="InterPro" id="IPR000182">
    <property type="entry name" value="GNAT_dom"/>
</dbReference>
<sequence length="169" mass="18037">MQARWIAMQEQHLSAVIAIAEVVHPNYPERPEVLADRLTVFPQGCFMAQGADGAFLGYTLSHPGVLLRPPPLDSLLERIPAGADCLYLHDIALLPAARGLGLGASLVAGLDRLGRELAIGPLALTAVNGSVPFWLRQGFTVLEPDSLLAEKLASYDADAAYMVRPVSVA</sequence>
<evidence type="ECO:0000313" key="3">
    <source>
        <dbReference type="Proteomes" id="UP000185678"/>
    </source>
</evidence>
<evidence type="ECO:0000313" key="2">
    <source>
        <dbReference type="EMBL" id="SIS37454.1"/>
    </source>
</evidence>
<gene>
    <name evidence="2" type="ORF">SAMN05421779_101252</name>
</gene>